<keyword evidence="5" id="KW-0067">ATP-binding</keyword>
<dbReference type="Pfam" id="PF00294">
    <property type="entry name" value="PfkB"/>
    <property type="match status" value="1"/>
</dbReference>
<evidence type="ECO:0000256" key="4">
    <source>
        <dbReference type="ARBA" id="ARBA00022777"/>
    </source>
</evidence>
<evidence type="ECO:0000256" key="3">
    <source>
        <dbReference type="ARBA" id="ARBA00022741"/>
    </source>
</evidence>
<dbReference type="RefSeq" id="WP_119657966.1">
    <property type="nucleotide sequence ID" value="NZ_QUAL01000003.1"/>
</dbReference>
<dbReference type="InterPro" id="IPR023314">
    <property type="entry name" value="Myo_inos_IolC-like_sf"/>
</dbReference>
<evidence type="ECO:0000256" key="2">
    <source>
        <dbReference type="ARBA" id="ARBA00022679"/>
    </source>
</evidence>
<keyword evidence="2" id="KW-0808">Transferase</keyword>
<dbReference type="InterPro" id="IPR029056">
    <property type="entry name" value="Ribokinase-like"/>
</dbReference>
<reference evidence="7 8" key="1">
    <citation type="submission" date="2018-09" db="EMBL/GenBank/DDBJ databases">
        <title>Isolation, diversity and antifungal activity of actinobacteria from wheat.</title>
        <authorList>
            <person name="Han C."/>
        </authorList>
    </citation>
    <scope>NUCLEOTIDE SEQUENCE [LARGE SCALE GENOMIC DNA]</scope>
    <source>
        <strain evidence="7 8">NEAU-YY265</strain>
    </source>
</reference>
<dbReference type="InterPro" id="IPR050306">
    <property type="entry name" value="PfkB_Carbo_kinase"/>
</dbReference>
<organism evidence="7 8">
    <name type="scientific">Jiangella rhizosphaerae</name>
    <dbReference type="NCBI Taxonomy" id="2293569"/>
    <lineage>
        <taxon>Bacteria</taxon>
        <taxon>Bacillati</taxon>
        <taxon>Actinomycetota</taxon>
        <taxon>Actinomycetes</taxon>
        <taxon>Jiangellales</taxon>
        <taxon>Jiangellaceae</taxon>
        <taxon>Jiangella</taxon>
    </lineage>
</organism>
<keyword evidence="4 7" id="KW-0418">Kinase</keyword>
<dbReference type="SUPFAM" id="SSF53613">
    <property type="entry name" value="Ribokinase-like"/>
    <property type="match status" value="1"/>
</dbReference>
<comment type="caution">
    <text evidence="7">The sequence shown here is derived from an EMBL/GenBank/DDBJ whole genome shotgun (WGS) entry which is preliminary data.</text>
</comment>
<evidence type="ECO:0000259" key="6">
    <source>
        <dbReference type="Pfam" id="PF00294"/>
    </source>
</evidence>
<dbReference type="Gene3D" id="2.20.150.10">
    <property type="entry name" value="putative 5-dehydro-2- deoxygluconokinase"/>
    <property type="match status" value="1"/>
</dbReference>
<gene>
    <name evidence="7" type="ORF">DY240_00220</name>
</gene>
<dbReference type="PANTHER" id="PTHR43085">
    <property type="entry name" value="HEXOKINASE FAMILY MEMBER"/>
    <property type="match status" value="1"/>
</dbReference>
<proteinExistence type="inferred from homology"/>
<dbReference type="CDD" id="cd01166">
    <property type="entry name" value="KdgK"/>
    <property type="match status" value="1"/>
</dbReference>
<comment type="similarity">
    <text evidence="1">Belongs to the carbohydrate kinase PfkB family.</text>
</comment>
<name>A0A418KXE5_9ACTN</name>
<dbReference type="OrthoDB" id="9808601at2"/>
<dbReference type="Proteomes" id="UP000284057">
    <property type="component" value="Unassembled WGS sequence"/>
</dbReference>
<dbReference type="Gene3D" id="3.40.1190.20">
    <property type="match status" value="1"/>
</dbReference>
<evidence type="ECO:0000313" key="7">
    <source>
        <dbReference type="EMBL" id="RIQ37802.1"/>
    </source>
</evidence>
<dbReference type="InterPro" id="IPR011611">
    <property type="entry name" value="PfkB_dom"/>
</dbReference>
<dbReference type="EMBL" id="QUAL01000003">
    <property type="protein sequence ID" value="RIQ37802.1"/>
    <property type="molecule type" value="Genomic_DNA"/>
</dbReference>
<sequence>MSEQLADEFDVVTVGRAVVDLYPAEDGRAPRNVESYRQYLGGSPTNVAVAAARAGLRSAVVTRTGDDLFHGFVVDQLETFGVDTRWVRAVPGRRTTLAVCDLENPHSPGLTFYRDTPPPEDALDVAELVAAAAASRVLWITASGFATPQSAAAQSAAIATAHQVFLDLDYRPDFWPSEHALHDRLLPVLSQVDAVIGNLREVAIALGETGTPEDLARRLLSRGARLAVVKQGAAGALAATRELLVEQPAFPVRPVNGLGAGDAFGGLLVKGAVAGWPLSETMRHAAAAGAIVTSRRACSAAMPTMAEVAELLQSHQQCR</sequence>
<evidence type="ECO:0000256" key="1">
    <source>
        <dbReference type="ARBA" id="ARBA00010688"/>
    </source>
</evidence>
<accession>A0A418KXE5</accession>
<evidence type="ECO:0000313" key="8">
    <source>
        <dbReference type="Proteomes" id="UP000284057"/>
    </source>
</evidence>
<feature type="domain" description="Carbohydrate kinase PfkB" evidence="6">
    <location>
        <begin position="10"/>
        <end position="304"/>
    </location>
</feature>
<keyword evidence="3" id="KW-0547">Nucleotide-binding</keyword>
<dbReference type="AlphaFoldDB" id="A0A418KXE5"/>
<keyword evidence="8" id="KW-1185">Reference proteome</keyword>
<dbReference type="GO" id="GO:0016301">
    <property type="term" value="F:kinase activity"/>
    <property type="evidence" value="ECO:0007669"/>
    <property type="project" value="UniProtKB-KW"/>
</dbReference>
<dbReference type="PANTHER" id="PTHR43085:SF49">
    <property type="entry name" value="5-DEHYDRO-2-DEOXYGLUCONOKINASE"/>
    <property type="match status" value="1"/>
</dbReference>
<protein>
    <submittedName>
        <fullName evidence="7">5-dehydro-2-deoxygluconokinase</fullName>
    </submittedName>
</protein>
<dbReference type="GO" id="GO:0005524">
    <property type="term" value="F:ATP binding"/>
    <property type="evidence" value="ECO:0007669"/>
    <property type="project" value="UniProtKB-KW"/>
</dbReference>
<evidence type="ECO:0000256" key="5">
    <source>
        <dbReference type="ARBA" id="ARBA00022840"/>
    </source>
</evidence>